<keyword evidence="1" id="KW-1133">Transmembrane helix</keyword>
<evidence type="ECO:0000313" key="2">
    <source>
        <dbReference type="EMBL" id="SEL31593.1"/>
    </source>
</evidence>
<reference evidence="2 3" key="1">
    <citation type="submission" date="2016-10" db="EMBL/GenBank/DDBJ databases">
        <authorList>
            <person name="de Groot N.N."/>
        </authorList>
    </citation>
    <scope>NUCLEOTIDE SEQUENCE [LARGE SCALE GENOMIC DNA]</scope>
    <source>
        <strain evidence="2 3">JCM 19513</strain>
    </source>
</reference>
<evidence type="ECO:0000256" key="1">
    <source>
        <dbReference type="SAM" id="Phobius"/>
    </source>
</evidence>
<dbReference type="Pfam" id="PF07963">
    <property type="entry name" value="N_methyl"/>
    <property type="match status" value="1"/>
</dbReference>
<dbReference type="Proteomes" id="UP000185766">
    <property type="component" value="Unassembled WGS sequence"/>
</dbReference>
<dbReference type="AlphaFoldDB" id="A0A1H7P765"/>
<proteinExistence type="predicted"/>
<keyword evidence="1" id="KW-0472">Membrane</keyword>
<keyword evidence="1" id="KW-0812">Transmembrane</keyword>
<accession>A0A1H7P765</accession>
<dbReference type="SUPFAM" id="SSF54523">
    <property type="entry name" value="Pili subunits"/>
    <property type="match status" value="1"/>
</dbReference>
<name>A0A1H7P765_9GAMM</name>
<dbReference type="STRING" id="1429083.GCA_001885685_01729"/>
<gene>
    <name evidence="2" type="ORF">SAMN05216214_110145</name>
</gene>
<dbReference type="InterPro" id="IPR012902">
    <property type="entry name" value="N_methyl_site"/>
</dbReference>
<dbReference type="EMBL" id="FOAS01000010">
    <property type="protein sequence ID" value="SEL31593.1"/>
    <property type="molecule type" value="Genomic_DNA"/>
</dbReference>
<sequence>MPRQTQRAFTLVELVMVIALAGVVAVMISAVLSRPLEGFVAQSRRAELVDLAASALNRIARDIRLAVPNSVRVQGNDMDMLNVLAAGRYRPNRVGGDSLRFSTNNSDPACTVTGNCSAFQVLHPSLSVAGARWLVVYNIGAESGGSPVAGSNVWAYANPGVISPTGAGFAATGIAGNETQVTLSGYGSDFRFAFASPERRFYLADQVIGYRCSGNQLLRYTRTVLTPAFSGTDELLVDKLSACSFTYAPGTPQRAGLVTLRLAMTIEGETIELLQQVHVDNAP</sequence>
<evidence type="ECO:0000313" key="3">
    <source>
        <dbReference type="Proteomes" id="UP000185766"/>
    </source>
</evidence>
<dbReference type="Gene3D" id="3.30.700.10">
    <property type="entry name" value="Glycoprotein, Type 4 Pilin"/>
    <property type="match status" value="1"/>
</dbReference>
<dbReference type="InterPro" id="IPR045584">
    <property type="entry name" value="Pilin-like"/>
</dbReference>
<organism evidence="2 3">
    <name type="scientific">Atopomonas hussainii</name>
    <dbReference type="NCBI Taxonomy" id="1429083"/>
    <lineage>
        <taxon>Bacteria</taxon>
        <taxon>Pseudomonadati</taxon>
        <taxon>Pseudomonadota</taxon>
        <taxon>Gammaproteobacteria</taxon>
        <taxon>Pseudomonadales</taxon>
        <taxon>Pseudomonadaceae</taxon>
        <taxon>Atopomonas</taxon>
    </lineage>
</organism>
<feature type="transmembrane region" description="Helical" evidence="1">
    <location>
        <begin position="12"/>
        <end position="32"/>
    </location>
</feature>
<protein>
    <submittedName>
        <fullName evidence="2">MSHA biogenesis protein MshO</fullName>
    </submittedName>
</protein>
<dbReference type="RefSeq" id="WP_074868577.1">
    <property type="nucleotide sequence ID" value="NZ_FOAS01000010.1"/>
</dbReference>
<keyword evidence="3" id="KW-1185">Reference proteome</keyword>
<dbReference type="NCBIfam" id="TIGR02532">
    <property type="entry name" value="IV_pilin_GFxxxE"/>
    <property type="match status" value="1"/>
</dbReference>